<dbReference type="Proteomes" id="UP000182412">
    <property type="component" value="Unassembled WGS sequence"/>
</dbReference>
<name>A0A1H0P870_SELRU</name>
<evidence type="ECO:0000313" key="2">
    <source>
        <dbReference type="Proteomes" id="UP000182412"/>
    </source>
</evidence>
<evidence type="ECO:0000313" key="1">
    <source>
        <dbReference type="EMBL" id="SDP00888.1"/>
    </source>
</evidence>
<dbReference type="RefSeq" id="WP_074571488.1">
    <property type="nucleotide sequence ID" value="NZ_FNJQ01000004.1"/>
</dbReference>
<dbReference type="SUPFAM" id="SSF69279">
    <property type="entry name" value="Phage tail proteins"/>
    <property type="match status" value="1"/>
</dbReference>
<dbReference type="Gene3D" id="2.30.110.50">
    <property type="match status" value="1"/>
</dbReference>
<reference evidence="1 2" key="1">
    <citation type="submission" date="2016-10" db="EMBL/GenBank/DDBJ databases">
        <authorList>
            <person name="de Groot N.N."/>
        </authorList>
    </citation>
    <scope>NUCLEOTIDE SEQUENCE [LARGE SCALE GENOMIC DNA]</scope>
    <source>
        <strain evidence="1 2">S137</strain>
    </source>
</reference>
<accession>A0A1H0P870</accession>
<dbReference type="EMBL" id="FNJQ01000004">
    <property type="protein sequence ID" value="SDP00888.1"/>
    <property type="molecule type" value="Genomic_DNA"/>
</dbReference>
<protein>
    <recommendedName>
        <fullName evidence="3">Phage protein D</fullName>
    </recommendedName>
</protein>
<dbReference type="Pfam" id="PF05954">
    <property type="entry name" value="Phage_GPD"/>
    <property type="match status" value="1"/>
</dbReference>
<sequence>MAKEYKNPIESMLAGLPEGAEQGRVAWLEIKYTPAESDDGQKQETSDISEDVSAYLLSFSCTDNLTDSADDMTLTLEDRAQLWLEDWFPEGEGNLMDITIHTYNRITLDEGEATFHVGQFEIDEIEITGYPSTVQIKGVSVLGNGSLRGTKKNQTWEKISVWKAADDICQRNGLTLMWDCAENPNLDHVEQADKSDLAFLQEICKNNGMSLKISTEQVIIFDDAKYEAQAPIISVYKPGVYAELDENTMPLRWVLSYGFKAKTRDTYYRCDVKYQKGKNKEVIEGSFTDPNKKKGRVLHVKEQVENKAEAEKLAKKKLREANKEAVTGQFATIGNTNFAAGQVLKMVNFGHFDGNYLATKVVHSFSATTGKFDTSIDIRRCISGY</sequence>
<gene>
    <name evidence="1" type="ORF">SAMN05216366_104143</name>
</gene>
<proteinExistence type="predicted"/>
<evidence type="ECO:0008006" key="3">
    <source>
        <dbReference type="Google" id="ProtNLM"/>
    </source>
</evidence>
<dbReference type="OrthoDB" id="9815473at2"/>
<dbReference type="AlphaFoldDB" id="A0A1H0P870"/>
<dbReference type="Gene3D" id="4.10.220.110">
    <property type="match status" value="1"/>
</dbReference>
<organism evidence="1 2">
    <name type="scientific">Selenomonas ruminantium</name>
    <dbReference type="NCBI Taxonomy" id="971"/>
    <lineage>
        <taxon>Bacteria</taxon>
        <taxon>Bacillati</taxon>
        <taxon>Bacillota</taxon>
        <taxon>Negativicutes</taxon>
        <taxon>Selenomonadales</taxon>
        <taxon>Selenomonadaceae</taxon>
        <taxon>Selenomonas</taxon>
    </lineage>
</organism>
<dbReference type="Gene3D" id="3.55.50.10">
    <property type="entry name" value="Baseplate protein-like domains"/>
    <property type="match status" value="1"/>
</dbReference>